<sequence length="70" mass="7593">MSGRPDRNILDSATGRIGITFPTDELPGRTLKEPLSCAGHRKTDWGPVMKISVGDLIRSAQDGPQITRCT</sequence>
<reference evidence="1 2" key="1">
    <citation type="journal article" name="Front. Microbiol.">
        <title>Sugar Metabolism of the First Thermophilic Planctomycete Thermogutta terrifontis: Comparative Genomic and Transcriptomic Approaches.</title>
        <authorList>
            <person name="Elcheninov A.G."/>
            <person name="Menzel P."/>
            <person name="Gudbergsdottir S.R."/>
            <person name="Slesarev A.I."/>
            <person name="Kadnikov V.V."/>
            <person name="Krogh A."/>
            <person name="Bonch-Osmolovskaya E.A."/>
            <person name="Peng X."/>
            <person name="Kublanov I.V."/>
        </authorList>
    </citation>
    <scope>NUCLEOTIDE SEQUENCE [LARGE SCALE GENOMIC DNA]</scope>
    <source>
        <strain evidence="1 2">R1</strain>
    </source>
</reference>
<keyword evidence="2" id="KW-1185">Reference proteome</keyword>
<dbReference type="Proteomes" id="UP000215086">
    <property type="component" value="Chromosome"/>
</dbReference>
<organism evidence="1 2">
    <name type="scientific">Thermogutta terrifontis</name>
    <dbReference type="NCBI Taxonomy" id="1331910"/>
    <lineage>
        <taxon>Bacteria</taxon>
        <taxon>Pseudomonadati</taxon>
        <taxon>Planctomycetota</taxon>
        <taxon>Planctomycetia</taxon>
        <taxon>Pirellulales</taxon>
        <taxon>Thermoguttaceae</taxon>
        <taxon>Thermogutta</taxon>
    </lineage>
</organism>
<evidence type="ECO:0000313" key="2">
    <source>
        <dbReference type="Proteomes" id="UP000215086"/>
    </source>
</evidence>
<accession>A0A286RHH9</accession>
<dbReference type="KEGG" id="ttf:THTE_2805"/>
<name>A0A286RHH9_9BACT</name>
<proteinExistence type="predicted"/>
<gene>
    <name evidence="1" type="ORF">THTE_2805</name>
</gene>
<dbReference type="AlphaFoldDB" id="A0A286RHH9"/>
<evidence type="ECO:0000313" key="1">
    <source>
        <dbReference type="EMBL" id="ASV75407.1"/>
    </source>
</evidence>
<protein>
    <submittedName>
        <fullName evidence="1">Uncharacterized protein</fullName>
    </submittedName>
</protein>
<dbReference type="EMBL" id="CP018477">
    <property type="protein sequence ID" value="ASV75407.1"/>
    <property type="molecule type" value="Genomic_DNA"/>
</dbReference>